<feature type="compositionally biased region" description="Polar residues" evidence="1">
    <location>
        <begin position="91"/>
        <end position="107"/>
    </location>
</feature>
<name>L7VY27_9BACT</name>
<proteinExistence type="predicted"/>
<feature type="domain" description="eCIS core" evidence="2">
    <location>
        <begin position="124"/>
        <end position="191"/>
    </location>
</feature>
<reference evidence="3" key="1">
    <citation type="submission" date="2012-09" db="EMBL/GenBank/DDBJ databases">
        <title>Metagenomic Characterization of a Microbial Community in Wastewater Detects High Levels of Antibiotic Resistance.</title>
        <authorList>
            <person name="Abrams M."/>
            <person name="Caldwell A."/>
            <person name="Vandaei E."/>
            <person name="Lee W."/>
            <person name="Perrott J."/>
            <person name="Khan S.Y."/>
            <person name="Ta J."/>
            <person name="Romero D."/>
            <person name="Nguyen V."/>
            <person name="Pourmand N."/>
            <person name="Ouverney C.C."/>
        </authorList>
    </citation>
    <scope>NUCLEOTIDE SEQUENCE</scope>
</reference>
<protein>
    <recommendedName>
        <fullName evidence="2">eCIS core domain-containing protein</fullName>
    </recommendedName>
</protein>
<feature type="compositionally biased region" description="Polar residues" evidence="1">
    <location>
        <begin position="42"/>
        <end position="53"/>
    </location>
</feature>
<dbReference type="Pfam" id="PF13699">
    <property type="entry name" value="eCIS_core"/>
    <property type="match status" value="1"/>
</dbReference>
<evidence type="ECO:0000256" key="1">
    <source>
        <dbReference type="SAM" id="MobiDB-lite"/>
    </source>
</evidence>
<feature type="region of interest" description="Disordered" evidence="1">
    <location>
        <begin position="84"/>
        <end position="107"/>
    </location>
</feature>
<dbReference type="InterPro" id="IPR025295">
    <property type="entry name" value="eCIS_core_dom"/>
</dbReference>
<dbReference type="EMBL" id="JX649906">
    <property type="protein sequence ID" value="AGC72574.1"/>
    <property type="molecule type" value="Genomic_DNA"/>
</dbReference>
<dbReference type="AlphaFoldDB" id="L7VY27"/>
<evidence type="ECO:0000313" key="3">
    <source>
        <dbReference type="EMBL" id="AGC72574.1"/>
    </source>
</evidence>
<organism evidence="3">
    <name type="scientific">uncultured bacterium A1Q1_fos_1870</name>
    <dbReference type="NCBI Taxonomy" id="1256554"/>
    <lineage>
        <taxon>Bacteria</taxon>
        <taxon>environmental samples</taxon>
    </lineage>
</organism>
<feature type="region of interest" description="Disordered" evidence="1">
    <location>
        <begin position="34"/>
        <end position="63"/>
    </location>
</feature>
<evidence type="ECO:0000259" key="2">
    <source>
        <dbReference type="Pfam" id="PF13699"/>
    </source>
</evidence>
<accession>L7VY27</accession>
<sequence length="407" mass="42931">MKAREGLAGTWRGATSDLADMGVAQDHAPGKLLRSAEAHGPSPTTQPGATVSGPSDGLAPAAGIDDWEMTPELTAALGLHEEASTDAVDHGTTSLRATEPHTPTNSEVEATATHGVANAKSPLPHQDQIQRSFGRYDIGGVRAQVGAEAAEASGALGADAYATGDRVAFAKPPDLHTAAHEAAHVVQQRAGVSLKGGLGLPGDRHEQHADAVAELVVQGKSAERLLSQQAGPTMAAATSGASQSVQASFLSFAVKMGAKKASKAMLQKFIKEQIKAKINKIAIKRFATKFSKEADDLISILDDPWWITGIGFIPLVGDAFDLVHVPKQIAKAMKAADRLEEKVKAILHMQGRRASELIPSTLQRSQSYASELADKTYAELIQLAGSSERAAKMKKLIENEARLMEKL</sequence>